<dbReference type="Pfam" id="PF00069">
    <property type="entry name" value="Pkinase"/>
    <property type="match status" value="1"/>
</dbReference>
<keyword evidence="1" id="KW-0547">Nucleotide-binding</keyword>
<dbReference type="SUPFAM" id="SSF56112">
    <property type="entry name" value="Protein kinase-like (PK-like)"/>
    <property type="match status" value="1"/>
</dbReference>
<reference evidence="3" key="1">
    <citation type="submission" date="2021-06" db="EMBL/GenBank/DDBJ databases">
        <authorList>
            <person name="Kallberg Y."/>
            <person name="Tangrot J."/>
            <person name="Rosling A."/>
        </authorList>
    </citation>
    <scope>NUCLEOTIDE SEQUENCE</scope>
    <source>
        <strain evidence="3">UK204</strain>
    </source>
</reference>
<dbReference type="PROSITE" id="PS00107">
    <property type="entry name" value="PROTEIN_KINASE_ATP"/>
    <property type="match status" value="1"/>
</dbReference>
<dbReference type="PROSITE" id="PS50011">
    <property type="entry name" value="PROTEIN_KINASE_DOM"/>
    <property type="match status" value="1"/>
</dbReference>
<dbReference type="Proteomes" id="UP000789570">
    <property type="component" value="Unassembled WGS sequence"/>
</dbReference>
<feature type="non-terminal residue" evidence="3">
    <location>
        <position position="80"/>
    </location>
</feature>
<dbReference type="InterPro" id="IPR011009">
    <property type="entry name" value="Kinase-like_dom_sf"/>
</dbReference>
<dbReference type="AlphaFoldDB" id="A0A9N9IVL6"/>
<feature type="domain" description="Protein kinase" evidence="2">
    <location>
        <begin position="12"/>
        <end position="80"/>
    </location>
</feature>
<proteinExistence type="predicted"/>
<dbReference type="EMBL" id="CAJVPQ010019236">
    <property type="protein sequence ID" value="CAG8753506.1"/>
    <property type="molecule type" value="Genomic_DNA"/>
</dbReference>
<evidence type="ECO:0000256" key="1">
    <source>
        <dbReference type="PROSITE-ProRule" id="PRU10141"/>
    </source>
</evidence>
<dbReference type="GO" id="GO:0004672">
    <property type="term" value="F:protein kinase activity"/>
    <property type="evidence" value="ECO:0007669"/>
    <property type="project" value="InterPro"/>
</dbReference>
<organism evidence="3 4">
    <name type="scientific">Funneliformis caledonium</name>
    <dbReference type="NCBI Taxonomy" id="1117310"/>
    <lineage>
        <taxon>Eukaryota</taxon>
        <taxon>Fungi</taxon>
        <taxon>Fungi incertae sedis</taxon>
        <taxon>Mucoromycota</taxon>
        <taxon>Glomeromycotina</taxon>
        <taxon>Glomeromycetes</taxon>
        <taxon>Glomerales</taxon>
        <taxon>Glomeraceae</taxon>
        <taxon>Funneliformis</taxon>
    </lineage>
</organism>
<evidence type="ECO:0000313" key="4">
    <source>
        <dbReference type="Proteomes" id="UP000789570"/>
    </source>
</evidence>
<sequence>SPNIEEYEHSFFEDIRPIGKGSFGSVVRVNLKNTDDLYALKSLNTDKVTLHEIVNELKIHRKVHLHKNIIKVFGIIKEET</sequence>
<keyword evidence="1" id="KW-0067">ATP-binding</keyword>
<name>A0A9N9IVL6_9GLOM</name>
<accession>A0A9N9IVL6</accession>
<evidence type="ECO:0000313" key="3">
    <source>
        <dbReference type="EMBL" id="CAG8753506.1"/>
    </source>
</evidence>
<dbReference type="OrthoDB" id="2427446at2759"/>
<keyword evidence="4" id="KW-1185">Reference proteome</keyword>
<feature type="non-terminal residue" evidence="3">
    <location>
        <position position="1"/>
    </location>
</feature>
<gene>
    <name evidence="3" type="ORF">FCALED_LOCUS16453</name>
</gene>
<comment type="caution">
    <text evidence="3">The sequence shown here is derived from an EMBL/GenBank/DDBJ whole genome shotgun (WGS) entry which is preliminary data.</text>
</comment>
<feature type="binding site" evidence="1">
    <location>
        <position position="41"/>
    </location>
    <ligand>
        <name>ATP</name>
        <dbReference type="ChEBI" id="CHEBI:30616"/>
    </ligand>
</feature>
<evidence type="ECO:0000259" key="2">
    <source>
        <dbReference type="PROSITE" id="PS50011"/>
    </source>
</evidence>
<protein>
    <submittedName>
        <fullName evidence="3">11176_t:CDS:1</fullName>
    </submittedName>
</protein>
<dbReference type="InterPro" id="IPR000719">
    <property type="entry name" value="Prot_kinase_dom"/>
</dbReference>
<dbReference type="InterPro" id="IPR017441">
    <property type="entry name" value="Protein_kinase_ATP_BS"/>
</dbReference>
<dbReference type="GO" id="GO:0005524">
    <property type="term" value="F:ATP binding"/>
    <property type="evidence" value="ECO:0007669"/>
    <property type="project" value="UniProtKB-UniRule"/>
</dbReference>
<dbReference type="Gene3D" id="3.30.200.20">
    <property type="entry name" value="Phosphorylase Kinase, domain 1"/>
    <property type="match status" value="1"/>
</dbReference>